<comment type="similarity">
    <text evidence="2">Belongs to the SKN1/KRE6 family.</text>
</comment>
<dbReference type="EMBL" id="JMSN01000105">
    <property type="protein sequence ID" value="KDN39383.1"/>
    <property type="molecule type" value="Genomic_DNA"/>
</dbReference>
<evidence type="ECO:0000256" key="4">
    <source>
        <dbReference type="ARBA" id="ARBA00022968"/>
    </source>
</evidence>
<dbReference type="InParanoid" id="A0A066VGH5"/>
<keyword evidence="11" id="KW-0378">Hydrolase</keyword>
<evidence type="ECO:0000256" key="3">
    <source>
        <dbReference type="ARBA" id="ARBA00022692"/>
    </source>
</evidence>
<dbReference type="HOGENOM" id="CLU_010811_3_0_1"/>
<dbReference type="FunFam" id="2.60.120.200:FF:000135">
    <property type="entry name" value="Related to KRE6-glucan synthase subunit"/>
    <property type="match status" value="1"/>
</dbReference>
<dbReference type="PANTHER" id="PTHR31361">
    <property type="entry name" value="BETA-GLUCAN SYNTHESIS-ASSOCIATED PROTEIN KRE6-RELATED"/>
    <property type="match status" value="1"/>
</dbReference>
<feature type="transmembrane region" description="Helical" evidence="9">
    <location>
        <begin position="38"/>
        <end position="60"/>
    </location>
</feature>
<gene>
    <name evidence="11" type="ORF">K437DRAFT_279381</name>
</gene>
<dbReference type="Gene3D" id="2.60.120.200">
    <property type="match status" value="2"/>
</dbReference>
<dbReference type="GO" id="GO:0006078">
    <property type="term" value="P:(1-&gt;6)-beta-D-glucan biosynthetic process"/>
    <property type="evidence" value="ECO:0007669"/>
    <property type="project" value="TreeGrafter"/>
</dbReference>
<evidence type="ECO:0000256" key="1">
    <source>
        <dbReference type="ARBA" id="ARBA00004606"/>
    </source>
</evidence>
<dbReference type="OMA" id="RCITERK"/>
<dbReference type="Proteomes" id="UP000027361">
    <property type="component" value="Unassembled WGS sequence"/>
</dbReference>
<evidence type="ECO:0000256" key="8">
    <source>
        <dbReference type="ARBA" id="ARBA00023316"/>
    </source>
</evidence>
<dbReference type="PROSITE" id="PS51762">
    <property type="entry name" value="GH16_2"/>
    <property type="match status" value="1"/>
</dbReference>
<dbReference type="InterPro" id="IPR013320">
    <property type="entry name" value="ConA-like_dom_sf"/>
</dbReference>
<dbReference type="PANTHER" id="PTHR31361:SF15">
    <property type="entry name" value="GH16 DOMAIN-CONTAINING PROTEIN"/>
    <property type="match status" value="1"/>
</dbReference>
<evidence type="ECO:0000313" key="11">
    <source>
        <dbReference type="EMBL" id="KDN39383.1"/>
    </source>
</evidence>
<dbReference type="GeneID" id="25266895"/>
<dbReference type="FunCoup" id="A0A066VGH5">
    <property type="interactions" value="57"/>
</dbReference>
<keyword evidence="8" id="KW-0961">Cell wall biogenesis/degradation</keyword>
<comment type="subcellular location">
    <subcellularLocation>
        <location evidence="1">Membrane</location>
        <topology evidence="1">Single-pass type II membrane protein</topology>
    </subcellularLocation>
</comment>
<dbReference type="RefSeq" id="XP_013241014.1">
    <property type="nucleotide sequence ID" value="XM_013385560.1"/>
</dbReference>
<dbReference type="GO" id="GO:0005789">
    <property type="term" value="C:endoplasmic reticulum membrane"/>
    <property type="evidence" value="ECO:0007669"/>
    <property type="project" value="TreeGrafter"/>
</dbReference>
<dbReference type="GO" id="GO:0015926">
    <property type="term" value="F:glucosidase activity"/>
    <property type="evidence" value="ECO:0007669"/>
    <property type="project" value="TreeGrafter"/>
</dbReference>
<dbReference type="InterPro" id="IPR000757">
    <property type="entry name" value="Beta-glucanase-like"/>
</dbReference>
<feature type="domain" description="GH16" evidence="10">
    <location>
        <begin position="104"/>
        <end position="480"/>
    </location>
</feature>
<keyword evidence="6 9" id="KW-0472">Membrane</keyword>
<organism evidence="11 12">
    <name type="scientific">Tilletiaria anomala (strain ATCC 24038 / CBS 436.72 / UBC 951)</name>
    <dbReference type="NCBI Taxonomy" id="1037660"/>
    <lineage>
        <taxon>Eukaryota</taxon>
        <taxon>Fungi</taxon>
        <taxon>Dikarya</taxon>
        <taxon>Basidiomycota</taxon>
        <taxon>Ustilaginomycotina</taxon>
        <taxon>Exobasidiomycetes</taxon>
        <taxon>Georgefischeriales</taxon>
        <taxon>Tilletiariaceae</taxon>
        <taxon>Tilletiaria</taxon>
    </lineage>
</organism>
<evidence type="ECO:0000256" key="7">
    <source>
        <dbReference type="ARBA" id="ARBA00023180"/>
    </source>
</evidence>
<dbReference type="STRING" id="1037660.A0A066VGH5"/>
<dbReference type="OrthoDB" id="412647at2759"/>
<dbReference type="InterPro" id="IPR005629">
    <property type="entry name" value="Skn1/Kre6/Sbg1"/>
</dbReference>
<name>A0A066VGH5_TILAU</name>
<keyword evidence="3 9" id="KW-0812">Transmembrane</keyword>
<dbReference type="CDD" id="cd02180">
    <property type="entry name" value="GH16_fungal_KRE6_glucanase"/>
    <property type="match status" value="1"/>
</dbReference>
<evidence type="ECO:0000313" key="12">
    <source>
        <dbReference type="Proteomes" id="UP000027361"/>
    </source>
</evidence>
<dbReference type="Pfam" id="PF03935">
    <property type="entry name" value="SKN1_KRE6_Sbg1"/>
    <property type="match status" value="1"/>
</dbReference>
<comment type="caution">
    <text evidence="11">The sequence shown here is derived from an EMBL/GenBank/DDBJ whole genome shotgun (WGS) entry which is preliminary data.</text>
</comment>
<evidence type="ECO:0000256" key="2">
    <source>
        <dbReference type="ARBA" id="ARBA00010962"/>
    </source>
</evidence>
<dbReference type="SUPFAM" id="SSF49899">
    <property type="entry name" value="Concanavalin A-like lectins/glucanases"/>
    <property type="match status" value="1"/>
</dbReference>
<keyword evidence="7" id="KW-0325">Glycoprotein</keyword>
<evidence type="ECO:0000256" key="9">
    <source>
        <dbReference type="SAM" id="Phobius"/>
    </source>
</evidence>
<reference evidence="11 12" key="1">
    <citation type="submission" date="2014-05" db="EMBL/GenBank/DDBJ databases">
        <title>Draft genome sequence of a rare smut relative, Tilletiaria anomala UBC 951.</title>
        <authorList>
            <consortium name="DOE Joint Genome Institute"/>
            <person name="Toome M."/>
            <person name="Kuo A."/>
            <person name="Henrissat B."/>
            <person name="Lipzen A."/>
            <person name="Tritt A."/>
            <person name="Yoshinaga Y."/>
            <person name="Zane M."/>
            <person name="Barry K."/>
            <person name="Grigoriev I.V."/>
            <person name="Spatafora J.W."/>
            <person name="Aimea M.C."/>
        </authorList>
    </citation>
    <scope>NUCLEOTIDE SEQUENCE [LARGE SCALE GENOMIC DNA]</scope>
    <source>
        <strain evidence="11 12">UBC 951</strain>
    </source>
</reference>
<evidence type="ECO:0000259" key="10">
    <source>
        <dbReference type="PROSITE" id="PS51762"/>
    </source>
</evidence>
<dbReference type="GO" id="GO:0031505">
    <property type="term" value="P:fungal-type cell wall organization"/>
    <property type="evidence" value="ECO:0007669"/>
    <property type="project" value="TreeGrafter"/>
</dbReference>
<proteinExistence type="inferred from homology"/>
<accession>A0A066VGH5</accession>
<protein>
    <submittedName>
        <fullName evidence="11">Glycoside hydrolase family 16 protein</fullName>
    </submittedName>
</protein>
<dbReference type="GO" id="GO:0005886">
    <property type="term" value="C:plasma membrane"/>
    <property type="evidence" value="ECO:0007669"/>
    <property type="project" value="TreeGrafter"/>
</dbReference>
<keyword evidence="12" id="KW-1185">Reference proteome</keyword>
<keyword evidence="5 9" id="KW-1133">Transmembrane helix</keyword>
<evidence type="ECO:0000256" key="6">
    <source>
        <dbReference type="ARBA" id="ARBA00023136"/>
    </source>
</evidence>
<sequence>MGPSSYFAAANAPEADDYLHVPDTKGDKNHGVSFGGCLNIATLIILALSLLMLFAGYPILSHFMSTSDFFSKLGIGLGGTNSSGQIPQLPTRLLVDTSTPDTARVWTNIDQQTYTLVFSDEFEQEGRTFWPGDDPYWEAVDIWYGATGDYEWYSPEAINTTGGHLVITMTAQETHNLNFQSGMLQSWNKFCFQGGYIEFSLLQPGGPSTSGYWPAAWLMGNLARPGYLGSTDGMWPYSYSSCDTGILPNQTFLNQTGPEKAIHSKAKYAKNGQLSRLSGMRAPACTCKGQDHPGPNNNVGRSAPEIDIIEAQIQSKDGSQHSFASQSIQTAPFDVEYFWGNKSTQAILYNSDTVINTYHGSVYQEAVSSVTQCPDDNFPTTGGRFVRYGVEYEPDWNKNGGGFTRWYVDGKATWEVKGSALGPVPELDIGQRLIPAEPMSIIMNLGMSSGFQPIDFTKAGVSFPAQMKFDYVRLYQQGQPKVSCDPSDYPTADYIKRHPNLYTNPNLTRFDAPFPLNKLTAAANGVDC</sequence>
<dbReference type="AlphaFoldDB" id="A0A066VGH5"/>
<evidence type="ECO:0000256" key="5">
    <source>
        <dbReference type="ARBA" id="ARBA00022989"/>
    </source>
</evidence>
<keyword evidence="4" id="KW-0735">Signal-anchor</keyword>
<dbReference type="FunFam" id="2.60.120.200:FF:000140">
    <property type="entry name" value="Beta-glucan synthesis-associated protein"/>
    <property type="match status" value="1"/>
</dbReference>